<dbReference type="PROSITE" id="PS01293">
    <property type="entry name" value="NUDIX_COA"/>
    <property type="match status" value="1"/>
</dbReference>
<dbReference type="PANTHER" id="PTHR12992:SF11">
    <property type="entry name" value="MITOCHONDRIAL COENZYME A DIPHOSPHATASE NUDT8"/>
    <property type="match status" value="1"/>
</dbReference>
<sequence>MSARDRGDQDDRDSCHPDAAPEWLVPLVDACRRLGPDDVPFRRRVTGPGNGRRAAVLMLFAEADEGPEILLTERAPDMRSHAGQAAFPGGAIDPEDAGPVAAALREAREETGLDPDGVVPLLTLPPLTIPVTGFAVTPVLAYWARPVPVRVVDPGETAAVVRVPVATLVDPATRFRVTGPAGYTGPAFAAGGLLVWGFTAGLVDWMLTLGGWARPWDGSDVRDLDEAWAQRHDLSAGNTASTAHPAPRRPDAAAEGGPVR</sequence>
<dbReference type="InterPro" id="IPR045121">
    <property type="entry name" value="CoAse"/>
</dbReference>
<dbReference type="PANTHER" id="PTHR12992">
    <property type="entry name" value="NUDIX HYDROLASE"/>
    <property type="match status" value="1"/>
</dbReference>
<reference evidence="10" key="1">
    <citation type="submission" date="2020-02" db="EMBL/GenBank/DDBJ databases">
        <authorList>
            <person name="Meier V. D."/>
        </authorList>
    </citation>
    <scope>NUCLEOTIDE SEQUENCE</scope>
    <source>
        <strain evidence="10">AVDCRST_MAG54</strain>
    </source>
</reference>
<dbReference type="Pfam" id="PF00293">
    <property type="entry name" value="NUDIX"/>
    <property type="match status" value="1"/>
</dbReference>
<evidence type="ECO:0000256" key="5">
    <source>
        <dbReference type="ARBA" id="ARBA00022801"/>
    </source>
</evidence>
<dbReference type="InterPro" id="IPR000059">
    <property type="entry name" value="NUDIX_hydrolase_NudL_CS"/>
</dbReference>
<evidence type="ECO:0000256" key="6">
    <source>
        <dbReference type="ARBA" id="ARBA00022842"/>
    </source>
</evidence>
<comment type="cofactor">
    <cofactor evidence="2">
        <name>Mg(2+)</name>
        <dbReference type="ChEBI" id="CHEBI:18420"/>
    </cofactor>
</comment>
<name>A0A6J4JTR7_9PSEU</name>
<dbReference type="GO" id="GO:0010945">
    <property type="term" value="F:coenzyme A diphosphatase activity"/>
    <property type="evidence" value="ECO:0007669"/>
    <property type="project" value="InterPro"/>
</dbReference>
<dbReference type="Gene3D" id="3.90.79.10">
    <property type="entry name" value="Nucleoside Triphosphate Pyrophosphohydrolase"/>
    <property type="match status" value="1"/>
</dbReference>
<proteinExistence type="inferred from homology"/>
<dbReference type="GO" id="GO:0030145">
    <property type="term" value="F:manganese ion binding"/>
    <property type="evidence" value="ECO:0007669"/>
    <property type="project" value="InterPro"/>
</dbReference>
<evidence type="ECO:0000313" key="10">
    <source>
        <dbReference type="EMBL" id="CAA9287050.1"/>
    </source>
</evidence>
<comment type="similarity">
    <text evidence="3">Belongs to the Nudix hydrolase family. PCD1 subfamily.</text>
</comment>
<dbReference type="InterPro" id="IPR015797">
    <property type="entry name" value="NUDIX_hydrolase-like_dom_sf"/>
</dbReference>
<dbReference type="SUPFAM" id="SSF55811">
    <property type="entry name" value="Nudix"/>
    <property type="match status" value="1"/>
</dbReference>
<dbReference type="AlphaFoldDB" id="A0A6J4JTR7"/>
<protein>
    <submittedName>
        <fullName evidence="10">Uncharacterized Nudix hydrolase NudL</fullName>
    </submittedName>
</protein>
<keyword evidence="4" id="KW-0479">Metal-binding</keyword>
<dbReference type="InterPro" id="IPR000086">
    <property type="entry name" value="NUDIX_hydrolase_dom"/>
</dbReference>
<feature type="domain" description="Nudix hydrolase" evidence="9">
    <location>
        <begin position="50"/>
        <end position="189"/>
    </location>
</feature>
<feature type="region of interest" description="Disordered" evidence="8">
    <location>
        <begin position="235"/>
        <end position="260"/>
    </location>
</feature>
<evidence type="ECO:0000256" key="2">
    <source>
        <dbReference type="ARBA" id="ARBA00001946"/>
    </source>
</evidence>
<gene>
    <name evidence="10" type="ORF">AVDCRST_MAG54-4121</name>
</gene>
<accession>A0A6J4JTR7</accession>
<dbReference type="EMBL" id="CADCTH010000518">
    <property type="protein sequence ID" value="CAA9287050.1"/>
    <property type="molecule type" value="Genomic_DNA"/>
</dbReference>
<keyword evidence="6" id="KW-0460">Magnesium</keyword>
<evidence type="ECO:0000256" key="1">
    <source>
        <dbReference type="ARBA" id="ARBA00001936"/>
    </source>
</evidence>
<evidence type="ECO:0000256" key="7">
    <source>
        <dbReference type="ARBA" id="ARBA00023211"/>
    </source>
</evidence>
<dbReference type="PROSITE" id="PS51462">
    <property type="entry name" value="NUDIX"/>
    <property type="match status" value="1"/>
</dbReference>
<evidence type="ECO:0000256" key="4">
    <source>
        <dbReference type="ARBA" id="ARBA00022723"/>
    </source>
</evidence>
<evidence type="ECO:0000256" key="3">
    <source>
        <dbReference type="ARBA" id="ARBA00006506"/>
    </source>
</evidence>
<organism evidence="10">
    <name type="scientific">uncultured Actinomycetospora sp</name>
    <dbReference type="NCBI Taxonomy" id="1135996"/>
    <lineage>
        <taxon>Bacteria</taxon>
        <taxon>Bacillati</taxon>
        <taxon>Actinomycetota</taxon>
        <taxon>Actinomycetes</taxon>
        <taxon>Pseudonocardiales</taxon>
        <taxon>Pseudonocardiaceae</taxon>
        <taxon>Actinomycetospora</taxon>
        <taxon>environmental samples</taxon>
    </lineage>
</organism>
<comment type="cofactor">
    <cofactor evidence="1">
        <name>Mn(2+)</name>
        <dbReference type="ChEBI" id="CHEBI:29035"/>
    </cofactor>
</comment>
<dbReference type="GO" id="GO:0009132">
    <property type="term" value="P:nucleoside diphosphate metabolic process"/>
    <property type="evidence" value="ECO:0007669"/>
    <property type="project" value="InterPro"/>
</dbReference>
<evidence type="ECO:0000256" key="8">
    <source>
        <dbReference type="SAM" id="MobiDB-lite"/>
    </source>
</evidence>
<dbReference type="GO" id="GO:0000287">
    <property type="term" value="F:magnesium ion binding"/>
    <property type="evidence" value="ECO:0007669"/>
    <property type="project" value="InterPro"/>
</dbReference>
<dbReference type="CDD" id="cd03426">
    <property type="entry name" value="NUDIX_CoAse_Nudt7"/>
    <property type="match status" value="1"/>
</dbReference>
<keyword evidence="7" id="KW-0464">Manganese</keyword>
<evidence type="ECO:0000259" key="9">
    <source>
        <dbReference type="PROSITE" id="PS51462"/>
    </source>
</evidence>
<keyword evidence="5 10" id="KW-0378">Hydrolase</keyword>